<keyword evidence="2" id="KW-1185">Reference proteome</keyword>
<dbReference type="EMBL" id="BAABAS010000005">
    <property type="protein sequence ID" value="GAA4229069.1"/>
    <property type="molecule type" value="Genomic_DNA"/>
</dbReference>
<sequence length="62" mass="6990">MVSRGLRHTVLAIMSGRDVLVEEISGLVGCSNSEVTETVYRYWLKPEICDGAERVNDIFKFV</sequence>
<evidence type="ECO:0000313" key="2">
    <source>
        <dbReference type="Proteomes" id="UP001501710"/>
    </source>
</evidence>
<comment type="caution">
    <text evidence="1">The sequence shown here is derived from an EMBL/GenBank/DDBJ whole genome shotgun (WGS) entry which is preliminary data.</text>
</comment>
<proteinExistence type="predicted"/>
<reference evidence="2" key="1">
    <citation type="journal article" date="2019" name="Int. J. Syst. Evol. Microbiol.">
        <title>The Global Catalogue of Microorganisms (GCM) 10K type strain sequencing project: providing services to taxonomists for standard genome sequencing and annotation.</title>
        <authorList>
            <consortium name="The Broad Institute Genomics Platform"/>
            <consortium name="The Broad Institute Genome Sequencing Center for Infectious Disease"/>
            <person name="Wu L."/>
            <person name="Ma J."/>
        </authorList>
    </citation>
    <scope>NUCLEOTIDE SEQUENCE [LARGE SCALE GENOMIC DNA]</scope>
    <source>
        <strain evidence="2">JCM 17440</strain>
    </source>
</reference>
<evidence type="ECO:0008006" key="3">
    <source>
        <dbReference type="Google" id="ProtNLM"/>
    </source>
</evidence>
<name>A0ABP8BX08_9ACTN</name>
<evidence type="ECO:0000313" key="1">
    <source>
        <dbReference type="EMBL" id="GAA4229069.1"/>
    </source>
</evidence>
<protein>
    <recommendedName>
        <fullName evidence="3">Transposase</fullName>
    </recommendedName>
</protein>
<dbReference type="Proteomes" id="UP001501710">
    <property type="component" value="Unassembled WGS sequence"/>
</dbReference>
<accession>A0ABP8BX08</accession>
<gene>
    <name evidence="1" type="ORF">GCM10022254_20690</name>
</gene>
<organism evidence="1 2">
    <name type="scientific">Actinomadura meridiana</name>
    <dbReference type="NCBI Taxonomy" id="559626"/>
    <lineage>
        <taxon>Bacteria</taxon>
        <taxon>Bacillati</taxon>
        <taxon>Actinomycetota</taxon>
        <taxon>Actinomycetes</taxon>
        <taxon>Streptosporangiales</taxon>
        <taxon>Thermomonosporaceae</taxon>
        <taxon>Actinomadura</taxon>
    </lineage>
</organism>